<protein>
    <submittedName>
        <fullName evidence="2">Uncharacterized protein</fullName>
    </submittedName>
</protein>
<dbReference type="EMBL" id="GBRH01227645">
    <property type="protein sequence ID" value="JAD70250.1"/>
    <property type="molecule type" value="Transcribed_RNA"/>
</dbReference>
<name>A0A0A9CA23_ARUDO</name>
<organism evidence="2">
    <name type="scientific">Arundo donax</name>
    <name type="common">Giant reed</name>
    <name type="synonym">Donax arundinaceus</name>
    <dbReference type="NCBI Taxonomy" id="35708"/>
    <lineage>
        <taxon>Eukaryota</taxon>
        <taxon>Viridiplantae</taxon>
        <taxon>Streptophyta</taxon>
        <taxon>Embryophyta</taxon>
        <taxon>Tracheophyta</taxon>
        <taxon>Spermatophyta</taxon>
        <taxon>Magnoliopsida</taxon>
        <taxon>Liliopsida</taxon>
        <taxon>Poales</taxon>
        <taxon>Poaceae</taxon>
        <taxon>PACMAD clade</taxon>
        <taxon>Arundinoideae</taxon>
        <taxon>Arundineae</taxon>
        <taxon>Arundo</taxon>
    </lineage>
</organism>
<reference evidence="2" key="1">
    <citation type="submission" date="2014-09" db="EMBL/GenBank/DDBJ databases">
        <authorList>
            <person name="Magalhaes I.L.F."/>
            <person name="Oliveira U."/>
            <person name="Santos F.R."/>
            <person name="Vidigal T.H.D.A."/>
            <person name="Brescovit A.D."/>
            <person name="Santos A.J."/>
        </authorList>
    </citation>
    <scope>NUCLEOTIDE SEQUENCE</scope>
    <source>
        <tissue evidence="2">Shoot tissue taken approximately 20 cm above the soil surface</tissue>
    </source>
</reference>
<evidence type="ECO:0000256" key="1">
    <source>
        <dbReference type="SAM" id="MobiDB-lite"/>
    </source>
</evidence>
<accession>A0A0A9CA23</accession>
<sequence>MSIRRLPSPKVKFRAPSIPNLQT</sequence>
<dbReference type="AlphaFoldDB" id="A0A0A9CA23"/>
<evidence type="ECO:0000313" key="2">
    <source>
        <dbReference type="EMBL" id="JAD70250.1"/>
    </source>
</evidence>
<reference evidence="2" key="2">
    <citation type="journal article" date="2015" name="Data Brief">
        <title>Shoot transcriptome of the giant reed, Arundo donax.</title>
        <authorList>
            <person name="Barrero R.A."/>
            <person name="Guerrero F.D."/>
            <person name="Moolhuijzen P."/>
            <person name="Goolsby J.A."/>
            <person name="Tidwell J."/>
            <person name="Bellgard S.E."/>
            <person name="Bellgard M.I."/>
        </authorList>
    </citation>
    <scope>NUCLEOTIDE SEQUENCE</scope>
    <source>
        <tissue evidence="2">Shoot tissue taken approximately 20 cm above the soil surface</tissue>
    </source>
</reference>
<proteinExistence type="predicted"/>
<feature type="region of interest" description="Disordered" evidence="1">
    <location>
        <begin position="1"/>
        <end position="23"/>
    </location>
</feature>